<dbReference type="Proteomes" id="UP000186309">
    <property type="component" value="Chromosome"/>
</dbReference>
<accession>A0A1U7CSD6</accession>
<reference evidence="2" key="1">
    <citation type="submission" date="2016-12" db="EMBL/GenBank/DDBJ databases">
        <title>Comparative genomics of four Isosphaeraceae planctomycetes: a common pool of plasmids and glycoside hydrolase genes.</title>
        <authorList>
            <person name="Ivanova A."/>
        </authorList>
    </citation>
    <scope>NUCLEOTIDE SEQUENCE [LARGE SCALE GENOMIC DNA]</scope>
    <source>
        <strain evidence="2">PX4</strain>
    </source>
</reference>
<name>A0A1U7CSD6_9BACT</name>
<dbReference type="KEGG" id="pbor:BSF38_03347"/>
<gene>
    <name evidence="1" type="ORF">BSF38_03347</name>
</gene>
<keyword evidence="2" id="KW-1185">Reference proteome</keyword>
<evidence type="ECO:0000313" key="2">
    <source>
        <dbReference type="Proteomes" id="UP000186309"/>
    </source>
</evidence>
<proteinExistence type="predicted"/>
<evidence type="ECO:0000313" key="1">
    <source>
        <dbReference type="EMBL" id="APW61818.1"/>
    </source>
</evidence>
<dbReference type="PROSITE" id="PS51318">
    <property type="entry name" value="TAT"/>
    <property type="match status" value="1"/>
</dbReference>
<protein>
    <submittedName>
        <fullName evidence="1">Uncharacterized protein</fullName>
    </submittedName>
</protein>
<dbReference type="AlphaFoldDB" id="A0A1U7CSD6"/>
<dbReference type="InterPro" id="IPR006311">
    <property type="entry name" value="TAT_signal"/>
</dbReference>
<sequence>MLDRRRFLGHCLGSAAVAGSSRIADAGANVPDRLTLPFHLKETAGLRRFGYPVHAVLPNHTREQGTHYRLLHQGKVVPAQFRLLEPDQREVILAFNASPGPLETTDYTVEFGPSATPGAEPRGGLSSQHDAGLFQIRNDPYLTSSIPEDLSGLISSIRTKDLEYFTPHSRGLFLTDRESRKRTTLKLPRQGGDGSAVWRWQGPISVGLRFTGTVAMPGGKPLRTIVDLSFVNSKSWIETTWTIDDPDDRVGSMGFDLSLLIQGEPALVDCGAGSTVYSHLRSGEVLSFESRPAPKLGESGPRWLMEQGGASGLKPFAVATPTDRAAEGWVHVMDSTRCSAIAVADFARSGPDRFTIEAGGRVELERRFTLPATPDRPKILKFWIHVVPTPVQVGAVTSPQAMLAPLVVDWAG</sequence>
<dbReference type="EMBL" id="CP019082">
    <property type="protein sequence ID" value="APW61818.1"/>
    <property type="molecule type" value="Genomic_DNA"/>
</dbReference>
<organism evidence="1 2">
    <name type="scientific">Paludisphaera borealis</name>
    <dbReference type="NCBI Taxonomy" id="1387353"/>
    <lineage>
        <taxon>Bacteria</taxon>
        <taxon>Pseudomonadati</taxon>
        <taxon>Planctomycetota</taxon>
        <taxon>Planctomycetia</taxon>
        <taxon>Isosphaerales</taxon>
        <taxon>Isosphaeraceae</taxon>
        <taxon>Paludisphaera</taxon>
    </lineage>
</organism>